<sequence>MYDPKQPGTVDSLKFLEQLVKDDSVNNLLLSLYGDERKLLDYKTWTPPKPVDAATRPCKIVKQMGVLKGHFSEMDFKVLEENKRKIDVHKQCGWISKFKDAIRRYQGRQSCKIPNKVLDDLDRKLAAYNLLVEGVEGFVRYAKVTKHHVAIFLKELKHSKQYDNVNLIYYILTDKRDDVSYLERQLTEDFKILLAAATEHKLEHLINVKYSLYQLLKKHGHSPDRPDVLTVKASSKGNLYDDVYRKLYDHLGWEFTAL</sequence>
<accession>Q5GAE9</accession>
<organism evidence="2 3">
    <name type="scientific">Grouper iridovirus</name>
    <dbReference type="NCBI Taxonomy" id="127569"/>
    <lineage>
        <taxon>Viruses</taxon>
        <taxon>Varidnaviria</taxon>
        <taxon>Bamfordvirae</taxon>
        <taxon>Nucleocytoviricota</taxon>
        <taxon>Megaviricetes</taxon>
        <taxon>Pimascovirales</taxon>
        <taxon>Pimascovirales incertae sedis</taxon>
        <taxon>Iridoviridae</taxon>
        <taxon>Alphairidovirinae</taxon>
        <taxon>Ranavirus</taxon>
        <taxon>Ranavirus epinephelus1</taxon>
        <taxon>Singapore grouper iridovirus</taxon>
    </lineage>
</organism>
<dbReference type="GO" id="GO:0046782">
    <property type="term" value="P:regulation of viral transcription"/>
    <property type="evidence" value="ECO:0007669"/>
    <property type="project" value="InterPro"/>
</dbReference>
<evidence type="ECO:0000256" key="1">
    <source>
        <dbReference type="ARBA" id="ARBA00023163"/>
    </source>
</evidence>
<evidence type="ECO:0000313" key="2">
    <source>
        <dbReference type="EMBL" id="AAV91094.1"/>
    </source>
</evidence>
<proteinExistence type="predicted"/>
<protein>
    <submittedName>
        <fullName evidence="2">Putative replication factor</fullName>
    </submittedName>
</protein>
<dbReference type="InterPro" id="IPR007031">
    <property type="entry name" value="Poxvirus_VLTF3"/>
</dbReference>
<dbReference type="Proteomes" id="UP000102282">
    <property type="component" value="Genome"/>
</dbReference>
<keyword evidence="1" id="KW-0804">Transcription</keyword>
<gene>
    <name evidence="2" type="ORF">GIV67</name>
</gene>
<reference evidence="2 3" key="1">
    <citation type="journal article" date="2005" name="J. Virol.">
        <title>Complete genome sequence of the grouper iridovirus and comparison of genomic organization with those of other iridoviruses.</title>
        <authorList>
            <person name="Tsai C.T."/>
            <person name="Ting J.W."/>
            <person name="Wu M.H."/>
            <person name="Wu M.F."/>
            <person name="Guo I.C."/>
            <person name="Chang C.Y."/>
        </authorList>
    </citation>
    <scope>NUCLEOTIDE SEQUENCE [LARGE SCALE GENOMIC DNA]</scope>
</reference>
<dbReference type="Pfam" id="PF04947">
    <property type="entry name" value="Pox_VLTF3"/>
    <property type="match status" value="1"/>
</dbReference>
<dbReference type="EMBL" id="AY666015">
    <property type="protein sequence ID" value="AAV91094.1"/>
    <property type="molecule type" value="Genomic_DNA"/>
</dbReference>
<evidence type="ECO:0000313" key="3">
    <source>
        <dbReference type="Proteomes" id="UP000102282"/>
    </source>
</evidence>
<name>Q5GAE9_9VIRU</name>